<dbReference type="Pfam" id="PF03914">
    <property type="entry name" value="CBF"/>
    <property type="match status" value="1"/>
</dbReference>
<comment type="similarity">
    <text evidence="1">Belongs to the CBF/MAK21 family.</text>
</comment>
<dbReference type="Proteomes" id="UP000053611">
    <property type="component" value="Unassembled WGS sequence"/>
</dbReference>
<dbReference type="PANTHER" id="PTHR12048">
    <property type="entry name" value="CCAAT-BINDING FACTOR-RELATED"/>
    <property type="match status" value="1"/>
</dbReference>
<dbReference type="GO" id="GO:0005634">
    <property type="term" value="C:nucleus"/>
    <property type="evidence" value="ECO:0007669"/>
    <property type="project" value="UniProtKB-ARBA"/>
</dbReference>
<evidence type="ECO:0000313" key="4">
    <source>
        <dbReference type="EMBL" id="KLT45822.1"/>
    </source>
</evidence>
<proteinExistence type="inferred from homology"/>
<feature type="region of interest" description="Disordered" evidence="2">
    <location>
        <begin position="451"/>
        <end position="477"/>
    </location>
</feature>
<feature type="compositionally biased region" description="Acidic residues" evidence="2">
    <location>
        <begin position="908"/>
        <end position="927"/>
    </location>
</feature>
<accession>A0A0J0XXN4</accession>
<dbReference type="InterPro" id="IPR005612">
    <property type="entry name" value="CCAAT-binding_factor"/>
</dbReference>
<feature type="compositionally biased region" description="Acidic residues" evidence="2">
    <location>
        <begin position="1030"/>
        <end position="1039"/>
    </location>
</feature>
<feature type="compositionally biased region" description="Basic residues" evidence="2">
    <location>
        <begin position="1043"/>
        <end position="1059"/>
    </location>
</feature>
<name>A0A0J0XXN4_9TREE</name>
<feature type="region of interest" description="Disordered" evidence="2">
    <location>
        <begin position="83"/>
        <end position="197"/>
    </location>
</feature>
<keyword evidence="5" id="KW-1185">Reference proteome</keyword>
<dbReference type="OrthoDB" id="28947at2759"/>
<protein>
    <submittedName>
        <fullName evidence="4">CBF-domain-containing protein</fullName>
    </submittedName>
</protein>
<feature type="compositionally biased region" description="Basic and acidic residues" evidence="2">
    <location>
        <begin position="719"/>
        <end position="732"/>
    </location>
</feature>
<feature type="compositionally biased region" description="Basic and acidic residues" evidence="2">
    <location>
        <begin position="161"/>
        <end position="185"/>
    </location>
</feature>
<evidence type="ECO:0000256" key="1">
    <source>
        <dbReference type="ARBA" id="ARBA00007797"/>
    </source>
</evidence>
<dbReference type="InterPro" id="IPR016024">
    <property type="entry name" value="ARM-type_fold"/>
</dbReference>
<evidence type="ECO:0000256" key="2">
    <source>
        <dbReference type="SAM" id="MobiDB-lite"/>
    </source>
</evidence>
<feature type="region of interest" description="Disordered" evidence="2">
    <location>
        <begin position="1"/>
        <end position="45"/>
    </location>
</feature>
<feature type="region of interest" description="Disordered" evidence="2">
    <location>
        <begin position="879"/>
        <end position="1065"/>
    </location>
</feature>
<feature type="domain" description="CCAAT-binding factor" evidence="3">
    <location>
        <begin position="610"/>
        <end position="776"/>
    </location>
</feature>
<reference evidence="4 5" key="1">
    <citation type="submission" date="2015-03" db="EMBL/GenBank/DDBJ databases">
        <title>Genomics and transcriptomics of the oil-accumulating basidiomycete yeast T. oleaginosus allow insights into substrate utilization and the diverse evolutionary trajectories of mating systems in fungi.</title>
        <authorList>
            <consortium name="DOE Joint Genome Institute"/>
            <person name="Kourist R."/>
            <person name="Kracht O."/>
            <person name="Bracharz F."/>
            <person name="Lipzen A."/>
            <person name="Nolan M."/>
            <person name="Ohm R."/>
            <person name="Grigoriev I."/>
            <person name="Sun S."/>
            <person name="Heitman J."/>
            <person name="Bruck T."/>
            <person name="Nowrousian M."/>
        </authorList>
    </citation>
    <scope>NUCLEOTIDE SEQUENCE [LARGE SCALE GENOMIC DNA]</scope>
    <source>
        <strain evidence="4 5">IBC0246</strain>
    </source>
</reference>
<evidence type="ECO:0000259" key="3">
    <source>
        <dbReference type="Pfam" id="PF03914"/>
    </source>
</evidence>
<dbReference type="SUPFAM" id="SSF48371">
    <property type="entry name" value="ARM repeat"/>
    <property type="match status" value="1"/>
</dbReference>
<dbReference type="GeneID" id="28981698"/>
<feature type="compositionally biased region" description="Basic and acidic residues" evidence="2">
    <location>
        <begin position="460"/>
        <end position="477"/>
    </location>
</feature>
<evidence type="ECO:0000313" key="5">
    <source>
        <dbReference type="Proteomes" id="UP000053611"/>
    </source>
</evidence>
<feature type="compositionally biased region" description="Acidic residues" evidence="2">
    <location>
        <begin position="887"/>
        <end position="901"/>
    </location>
</feature>
<feature type="compositionally biased region" description="Acidic residues" evidence="2">
    <location>
        <begin position="940"/>
        <end position="1018"/>
    </location>
</feature>
<gene>
    <name evidence="4" type="ORF">CC85DRAFT_268330</name>
</gene>
<sequence length="1079" mass="119201">MAKNKGKSAPKSAPRKTSDGSAKPARSGISDELRQAVADLGGDDEDLQLIAGVDIDDGDEVIAAKGQAMDEGDLRKALGDFMKGLDFGSAGAPKAAEEEAEKESDEEAEEESEDEETDEEEEAGEGEEESGEEESEGADSEEHSEDDEEEEDSDEDEEEAKEAPKPEAKAAPEPKPKAVFHRVDPEPTSGRNVPAEPNWADVVPELATPKKPLGRVAPEKLNNYRQRGERLLSELPKPQRAGSSSDAAFISQILSSGTHQDKLSALVLIVRESPMHAVSELERLRSMAGWRDGAPGGGARDLRLASVRALADWWVTGGGKASGKLKYFADQPLLAHPDVTDRHLLVYTFEDFLKKWYFNLLQILEALTHDQLPYVRMKALDVVFQLLSGNAEQEQNLLRLGVNKLGDSDRAVASKASYHLLQLLQVHPAMKAVVAREVSALVLKTSLTGPAGAAASGAHMRFDDDEPKKEEKKDANEHGRYYGLITLNQMTLTSKDNDVAGRLVEVYFEVFREILGDEEKRGETVDEDEAREKVTGKVGKWQGRRKGAKGKSKGRKEEEELVESGAAKLIAAVLTGINRALPFAKLDEALFSGYMETLFKICHAGTFNTSIQALQLIFQVSRSRQTISDRFYRTLYESLFDARLLMSSKQAMYLNLLFKALKADTSLPRVMAFVKRLLQMLTLHQPPFICGALYLLGELFNSTPGLRRMLIEPEDDGEEHFVDADSGKKANTETKPSSGPVYDGKKREPQYAHADTSCLWELMPFTTHFHPSVALQANQLLMGEQLTGSPDISLNTLISFLDKFVYRNPKKAAAAKGASIMQPAAVSDHTGTVIRMRGARAGGDAVNSEAFWRKKVEDVPVDQLFFHKFFSAKLARKEASKKKRGADEEDDEDEDMSENEFPESLGGSDDEAGDERDEGEDSDPDEAEIWKAMQNSMPDAGDDMGISDDSDDDVDYSDDEGEAEGGEVEEGEGSGEDEDEDEDEDEEMDSGDDAGDRDEVSDEDDFPSFDDDEDDLLPFDEMPNEVLNADSDDEEEEDPAAGAKRKRREERKERRKKRKEMPAFASYEDYAKLIEADSE</sequence>
<dbReference type="EMBL" id="KQ087179">
    <property type="protein sequence ID" value="KLT45822.1"/>
    <property type="molecule type" value="Genomic_DNA"/>
</dbReference>
<feature type="region of interest" description="Disordered" evidence="2">
    <location>
        <begin position="719"/>
        <end position="747"/>
    </location>
</feature>
<dbReference type="STRING" id="879819.A0A0J0XXN4"/>
<dbReference type="RefSeq" id="XP_018282313.1">
    <property type="nucleotide sequence ID" value="XM_018421095.1"/>
</dbReference>
<feature type="compositionally biased region" description="Acidic residues" evidence="2">
    <location>
        <begin position="98"/>
        <end position="160"/>
    </location>
</feature>
<organism evidence="4 5">
    <name type="scientific">Cutaneotrichosporon oleaginosum</name>
    <dbReference type="NCBI Taxonomy" id="879819"/>
    <lineage>
        <taxon>Eukaryota</taxon>
        <taxon>Fungi</taxon>
        <taxon>Dikarya</taxon>
        <taxon>Basidiomycota</taxon>
        <taxon>Agaricomycotina</taxon>
        <taxon>Tremellomycetes</taxon>
        <taxon>Trichosporonales</taxon>
        <taxon>Trichosporonaceae</taxon>
        <taxon>Cutaneotrichosporon</taxon>
    </lineage>
</organism>
<dbReference type="InterPro" id="IPR040155">
    <property type="entry name" value="CEBPZ/Mak21-like"/>
</dbReference>
<dbReference type="AlphaFoldDB" id="A0A0J0XXN4"/>
<dbReference type="PANTHER" id="PTHR12048:SF0">
    <property type="entry name" value="CCAAT_ENHANCER-BINDING PROTEIN ZETA"/>
    <property type="match status" value="1"/>
</dbReference>